<evidence type="ECO:0000256" key="1">
    <source>
        <dbReference type="ARBA" id="ARBA00022485"/>
    </source>
</evidence>
<dbReference type="InterPro" id="IPR058240">
    <property type="entry name" value="rSAM_sf"/>
</dbReference>
<dbReference type="PIRSF" id="PIRSF004869">
    <property type="entry name" value="PflX_prd"/>
    <property type="match status" value="1"/>
</dbReference>
<dbReference type="PANTHER" id="PTHR30352:SF5">
    <property type="entry name" value="PYRUVATE FORMATE-LYASE 1-ACTIVATING ENZYME"/>
    <property type="match status" value="1"/>
</dbReference>
<dbReference type="CDD" id="cd01335">
    <property type="entry name" value="Radical_SAM"/>
    <property type="match status" value="1"/>
</dbReference>
<dbReference type="SUPFAM" id="SSF102114">
    <property type="entry name" value="Radical SAM enzymes"/>
    <property type="match status" value="1"/>
</dbReference>
<reference evidence="8 9" key="1">
    <citation type="journal article" date="2016" name="Nat. Commun.">
        <title>Thousands of microbial genomes shed light on interconnected biogeochemical processes in an aquifer system.</title>
        <authorList>
            <person name="Anantharaman K."/>
            <person name="Brown C.T."/>
            <person name="Hug L.A."/>
            <person name="Sharon I."/>
            <person name="Castelle C.J."/>
            <person name="Probst A.J."/>
            <person name="Thomas B.C."/>
            <person name="Singh A."/>
            <person name="Wilkins M.J."/>
            <person name="Karaoz U."/>
            <person name="Brodie E.L."/>
            <person name="Williams K.H."/>
            <person name="Hubbard S.S."/>
            <person name="Banfield J.F."/>
        </authorList>
    </citation>
    <scope>NUCLEOTIDE SEQUENCE [LARGE SCALE GENOMIC DNA]</scope>
</reference>
<evidence type="ECO:0000256" key="6">
    <source>
        <dbReference type="PIRSR" id="PIRSR004869-50"/>
    </source>
</evidence>
<dbReference type="PROSITE" id="PS51918">
    <property type="entry name" value="RADICAL_SAM"/>
    <property type="match status" value="1"/>
</dbReference>
<dbReference type="GO" id="GO:0051539">
    <property type="term" value="F:4 iron, 4 sulfur cluster binding"/>
    <property type="evidence" value="ECO:0007669"/>
    <property type="project" value="UniProtKB-KW"/>
</dbReference>
<feature type="domain" description="Radical SAM core" evidence="7">
    <location>
        <begin position="68"/>
        <end position="283"/>
    </location>
</feature>
<dbReference type="InterPro" id="IPR034457">
    <property type="entry name" value="Organic_radical-activating"/>
</dbReference>
<keyword evidence="4 6" id="KW-0408">Iron</keyword>
<evidence type="ECO:0000259" key="7">
    <source>
        <dbReference type="PROSITE" id="PS51918"/>
    </source>
</evidence>
<dbReference type="InterPro" id="IPR013785">
    <property type="entry name" value="Aldolase_TIM"/>
</dbReference>
<dbReference type="NCBIfam" id="TIGR04337">
    <property type="entry name" value="AmmeMemoSam_rS"/>
    <property type="match status" value="1"/>
</dbReference>
<dbReference type="AlphaFoldDB" id="A0A1F7EZE6"/>
<comment type="caution">
    <text evidence="8">The sequence shown here is derived from an EMBL/GenBank/DDBJ whole genome shotgun (WGS) entry which is preliminary data.</text>
</comment>
<proteinExistence type="predicted"/>
<keyword evidence="3 6" id="KW-0479">Metal-binding</keyword>
<feature type="binding site" evidence="6">
    <location>
        <position position="90"/>
    </location>
    <ligand>
        <name>[4Fe-4S] cluster</name>
        <dbReference type="ChEBI" id="CHEBI:49883"/>
        <note>4Fe-4S-S-AdoMet</note>
    </ligand>
</feature>
<feature type="binding site" evidence="6">
    <location>
        <position position="87"/>
    </location>
    <ligand>
        <name>[4Fe-4S] cluster</name>
        <dbReference type="ChEBI" id="CHEBI:49883"/>
        <note>4Fe-4S-S-AdoMet</note>
    </ligand>
</feature>
<evidence type="ECO:0000256" key="3">
    <source>
        <dbReference type="ARBA" id="ARBA00022723"/>
    </source>
</evidence>
<evidence type="ECO:0000313" key="9">
    <source>
        <dbReference type="Proteomes" id="UP000179243"/>
    </source>
</evidence>
<dbReference type="InterPro" id="IPR007197">
    <property type="entry name" value="rSAM"/>
</dbReference>
<evidence type="ECO:0000313" key="8">
    <source>
        <dbReference type="EMBL" id="OGJ99768.1"/>
    </source>
</evidence>
<dbReference type="InterPro" id="IPR016431">
    <property type="entry name" value="Pyrv-formate_lyase-activ_prd"/>
</dbReference>
<sequence>MLKEAMLYEKQGKNFTRCFLCAHRCTIQPGKFGLCGVRENKDGTLYTHTYGDVIAQHNDPIEKKPLYHFMPGTRTYSIAAAGCNFRCTFCQNWEISQLNYRERNTYGKHMAPESIVEAAVKEQCQSIAYTYTEPTIFFEYAFDIAKLAKARGIANVFVTNGFMTSQALQVIRPYLDACNVDLKSFSDDFYQRLCSARLQPVLDTIMLVKELGVWVEITTLLIPDQNDSAEEVSRIAEFIASTGKDIPWHISRFFPRFAMKDAEPASVDVLYRAQEIGLKKGLKNVHLGNV</sequence>
<dbReference type="SFLD" id="SFLDG01101">
    <property type="entry name" value="Uncharacterised_Radical_SAM_Su"/>
    <property type="match status" value="1"/>
</dbReference>
<evidence type="ECO:0000256" key="4">
    <source>
        <dbReference type="ARBA" id="ARBA00023004"/>
    </source>
</evidence>
<organism evidence="8 9">
    <name type="scientific">Candidatus Raymondbacteria bacterium RIFOXYD12_FULL_49_13</name>
    <dbReference type="NCBI Taxonomy" id="1817890"/>
    <lineage>
        <taxon>Bacteria</taxon>
        <taxon>Raymondiibacteriota</taxon>
    </lineage>
</organism>
<evidence type="ECO:0000256" key="5">
    <source>
        <dbReference type="ARBA" id="ARBA00023014"/>
    </source>
</evidence>
<comment type="cofactor">
    <cofactor evidence="6">
        <name>[4Fe-4S] cluster</name>
        <dbReference type="ChEBI" id="CHEBI:49883"/>
    </cofactor>
    <text evidence="6">Binds 1 [4Fe-4S] cluster. The cluster is coordinated with 3 cysteines and an exchangeable S-adenosyl-L-methionine.</text>
</comment>
<dbReference type="EMBL" id="MFYX01000159">
    <property type="protein sequence ID" value="OGJ99768.1"/>
    <property type="molecule type" value="Genomic_DNA"/>
</dbReference>
<dbReference type="InterPro" id="IPR027596">
    <property type="entry name" value="AmmeMemoSam_rS"/>
</dbReference>
<protein>
    <submittedName>
        <fullName evidence="8">AmmeMemoRadiSam system radical SAM enzyme</fullName>
    </submittedName>
</protein>
<keyword evidence="1" id="KW-0004">4Fe-4S</keyword>
<keyword evidence="5 6" id="KW-0411">Iron-sulfur</keyword>
<dbReference type="Pfam" id="PF04055">
    <property type="entry name" value="Radical_SAM"/>
    <property type="match status" value="1"/>
</dbReference>
<dbReference type="Proteomes" id="UP000179243">
    <property type="component" value="Unassembled WGS sequence"/>
</dbReference>
<dbReference type="SFLD" id="SFLDS00029">
    <property type="entry name" value="Radical_SAM"/>
    <property type="match status" value="1"/>
</dbReference>
<dbReference type="GO" id="GO:0003824">
    <property type="term" value="F:catalytic activity"/>
    <property type="evidence" value="ECO:0007669"/>
    <property type="project" value="InterPro"/>
</dbReference>
<keyword evidence="2 6" id="KW-0949">S-adenosyl-L-methionine</keyword>
<feature type="binding site" evidence="6">
    <location>
        <position position="83"/>
    </location>
    <ligand>
        <name>[4Fe-4S] cluster</name>
        <dbReference type="ChEBI" id="CHEBI:49883"/>
        <note>4Fe-4S-S-AdoMet</note>
    </ligand>
</feature>
<dbReference type="PANTHER" id="PTHR30352">
    <property type="entry name" value="PYRUVATE FORMATE-LYASE-ACTIVATING ENZYME"/>
    <property type="match status" value="1"/>
</dbReference>
<name>A0A1F7EZE6_UNCRA</name>
<dbReference type="GO" id="GO:0046872">
    <property type="term" value="F:metal ion binding"/>
    <property type="evidence" value="ECO:0007669"/>
    <property type="project" value="UniProtKB-KW"/>
</dbReference>
<accession>A0A1F7EZE6</accession>
<evidence type="ECO:0000256" key="2">
    <source>
        <dbReference type="ARBA" id="ARBA00022691"/>
    </source>
</evidence>
<dbReference type="Gene3D" id="3.20.20.70">
    <property type="entry name" value="Aldolase class I"/>
    <property type="match status" value="1"/>
</dbReference>
<gene>
    <name evidence="8" type="ORF">A2519_12540</name>
</gene>